<organism evidence="1 2">
    <name type="scientific">Carnobacterium inhibens</name>
    <dbReference type="NCBI Taxonomy" id="147709"/>
    <lineage>
        <taxon>Bacteria</taxon>
        <taxon>Bacillati</taxon>
        <taxon>Bacillota</taxon>
        <taxon>Bacilli</taxon>
        <taxon>Lactobacillales</taxon>
        <taxon>Carnobacteriaceae</taxon>
        <taxon>Carnobacterium</taxon>
    </lineage>
</organism>
<name>A0ABR7TA53_9LACT</name>
<comment type="caution">
    <text evidence="1">The sequence shown here is derived from an EMBL/GenBank/DDBJ whole genome shotgun (WGS) entry which is preliminary data.</text>
</comment>
<protein>
    <submittedName>
        <fullName evidence="1">Uncharacterized protein</fullName>
    </submittedName>
</protein>
<evidence type="ECO:0000313" key="1">
    <source>
        <dbReference type="EMBL" id="MBC9824334.1"/>
    </source>
</evidence>
<dbReference type="RefSeq" id="WP_187948407.1">
    <property type="nucleotide sequence ID" value="NZ_WNJQ01000001.1"/>
</dbReference>
<dbReference type="Proteomes" id="UP000638836">
    <property type="component" value="Unassembled WGS sequence"/>
</dbReference>
<dbReference type="EMBL" id="WNJQ01000001">
    <property type="protein sequence ID" value="MBC9824334.1"/>
    <property type="molecule type" value="Genomic_DNA"/>
</dbReference>
<evidence type="ECO:0000313" key="2">
    <source>
        <dbReference type="Proteomes" id="UP000638836"/>
    </source>
</evidence>
<keyword evidence="2" id="KW-1185">Reference proteome</keyword>
<proteinExistence type="predicted"/>
<accession>A0ABR7TA53</accession>
<sequence length="127" mass="15224">MNLNFTDEESRDIENIVNYLTLTKEEYFLNLHKKNVITKAALHDTKNFRLFIEDYHHMLENSHDYNFTLKDMLENNHDTKVNDAILYFLDTTIKEPMVLAQIYEIYKKQNEKGSSSFRKQTKSLRVN</sequence>
<gene>
    <name evidence="1" type="ORF">GLO26_00635</name>
</gene>
<reference evidence="1 2" key="1">
    <citation type="journal article" date="2020" name="Microorganisms">
        <title>New Insight into Antimicrobial Compounds from Food and Marine-Sourced Carnobacterium Species through Phenotype and Genome Analyses.</title>
        <authorList>
            <person name="Begrem S."/>
            <person name="Ivaniuk F."/>
            <person name="Gigout-Chevalier F."/>
            <person name="Kolypczuk L."/>
            <person name="Bonnetot S."/>
            <person name="Leroi F."/>
            <person name="Grovel O."/>
            <person name="Delbarre-Ladrat C."/>
            <person name="Passerini D."/>
        </authorList>
    </citation>
    <scope>NUCLEOTIDE SEQUENCE [LARGE SCALE GENOMIC DNA]</scope>
    <source>
        <strain evidence="1 2">MIP2551</strain>
    </source>
</reference>